<evidence type="ECO:0000256" key="2">
    <source>
        <dbReference type="ARBA" id="ARBA00022723"/>
    </source>
</evidence>
<dbReference type="EMBL" id="JH668849">
    <property type="protein sequence ID" value="KAG6462456.1"/>
    <property type="molecule type" value="Genomic_DNA"/>
</dbReference>
<evidence type="ECO:0000256" key="7">
    <source>
        <dbReference type="SAM" id="MobiDB-lite"/>
    </source>
</evidence>
<dbReference type="PROSITE" id="PS50171">
    <property type="entry name" value="ZF_MATRIN"/>
    <property type="match status" value="1"/>
</dbReference>
<dbReference type="PROSITE" id="PS01159">
    <property type="entry name" value="WW_DOMAIN_1"/>
    <property type="match status" value="1"/>
</dbReference>
<dbReference type="SMART" id="SM00451">
    <property type="entry name" value="ZnF_U1"/>
    <property type="match status" value="1"/>
</dbReference>
<dbReference type="InterPro" id="IPR003604">
    <property type="entry name" value="Matrin/U1-like-C_Znf_C2H2"/>
</dbReference>
<dbReference type="GO" id="GO:0071011">
    <property type="term" value="C:precatalytic spliceosome"/>
    <property type="evidence" value="ECO:0007669"/>
    <property type="project" value="TreeGrafter"/>
</dbReference>
<sequence length="297" mass="34055">MTEYWKSQARKYCEFCKCWFADNKVSISFHENGKRHKENVQKHISQLSKKSAKEFKQKAKVDEDIKKMETAAMAAYLKDVQSNADITSQSIRDIIEKEGGAEATIIVKSGSSHSQQKITDPIWHEVKNEDGSLYYWNTITNETTWDTPDEYLSIAEQEKKKLKEAEKKKKVEKLKLAKQNEAIKEVNAHLAREKMKEFAVNKNDPPSTKNTVDYGPAPRAAKPYGAWTPIVNKPEENIDLQLPKANKEVVPPPVVVQPEIIQFKEKHVGSLGEGPVEFKRRKFNNAKRNARQKLDDD</sequence>
<feature type="coiled-coil region" evidence="6">
    <location>
        <begin position="152"/>
        <end position="196"/>
    </location>
</feature>
<dbReference type="InterPro" id="IPR036236">
    <property type="entry name" value="Znf_C2H2_sf"/>
</dbReference>
<dbReference type="PROSITE" id="PS50020">
    <property type="entry name" value="WW_DOMAIN_2"/>
    <property type="match status" value="1"/>
</dbReference>
<dbReference type="PANTHER" id="PTHR13173">
    <property type="entry name" value="WW DOMAIN BINDING PROTEIN 4"/>
    <property type="match status" value="1"/>
</dbReference>
<dbReference type="Pfam" id="PF06220">
    <property type="entry name" value="zf-U1"/>
    <property type="match status" value="1"/>
</dbReference>
<dbReference type="Proteomes" id="UP000791440">
    <property type="component" value="Unassembled WGS sequence"/>
</dbReference>
<evidence type="ECO:0000313" key="11">
    <source>
        <dbReference type="Proteomes" id="UP000791440"/>
    </source>
</evidence>
<comment type="caution">
    <text evidence="10">The sequence shown here is derived from an EMBL/GenBank/DDBJ whole genome shotgun (WGS) entry which is preliminary data.</text>
</comment>
<feature type="domain" description="WW" evidence="8">
    <location>
        <begin position="123"/>
        <end position="150"/>
    </location>
</feature>
<dbReference type="GO" id="GO:0008270">
    <property type="term" value="F:zinc ion binding"/>
    <property type="evidence" value="ECO:0007669"/>
    <property type="project" value="UniProtKB-KW"/>
</dbReference>
<dbReference type="GO" id="GO:0000398">
    <property type="term" value="P:mRNA splicing, via spliceosome"/>
    <property type="evidence" value="ECO:0007669"/>
    <property type="project" value="InterPro"/>
</dbReference>
<dbReference type="InterPro" id="IPR000690">
    <property type="entry name" value="Matrin/U1-C_Znf_C2H2"/>
</dbReference>
<keyword evidence="3" id="KW-0863">Zinc-finger</keyword>
<evidence type="ECO:0000259" key="8">
    <source>
        <dbReference type="PROSITE" id="PS50020"/>
    </source>
</evidence>
<evidence type="ECO:0000259" key="9">
    <source>
        <dbReference type="PROSITE" id="PS50171"/>
    </source>
</evidence>
<protein>
    <recommendedName>
        <fullName evidence="12">WW domain-binding protein 4</fullName>
    </recommendedName>
</protein>
<dbReference type="InterPro" id="IPR040023">
    <property type="entry name" value="WBP4"/>
</dbReference>
<dbReference type="OrthoDB" id="191651at2759"/>
<dbReference type="AlphaFoldDB" id="A0A922CY93"/>
<keyword evidence="4" id="KW-0862">Zinc</keyword>
<dbReference type="SUPFAM" id="SSF57667">
    <property type="entry name" value="beta-beta-alpha zinc fingers"/>
    <property type="match status" value="1"/>
</dbReference>
<evidence type="ECO:0000256" key="6">
    <source>
        <dbReference type="SAM" id="Coils"/>
    </source>
</evidence>
<name>A0A922CY93_MANSE</name>
<feature type="domain" description="Matrin-type" evidence="9">
    <location>
        <begin position="11"/>
        <end position="42"/>
    </location>
</feature>
<keyword evidence="6" id="KW-0175">Coiled coil</keyword>
<keyword evidence="2" id="KW-0479">Metal-binding</keyword>
<evidence type="ECO:0008006" key="12">
    <source>
        <dbReference type="Google" id="ProtNLM"/>
    </source>
</evidence>
<dbReference type="GO" id="GO:0003723">
    <property type="term" value="F:RNA binding"/>
    <property type="evidence" value="ECO:0007669"/>
    <property type="project" value="TreeGrafter"/>
</dbReference>
<dbReference type="SMART" id="SM00456">
    <property type="entry name" value="WW"/>
    <property type="match status" value="1"/>
</dbReference>
<dbReference type="PANTHER" id="PTHR13173:SF10">
    <property type="entry name" value="WW DOMAIN-BINDING PROTEIN 4"/>
    <property type="match status" value="1"/>
</dbReference>
<dbReference type="Gene3D" id="3.30.160.60">
    <property type="entry name" value="Classic Zinc Finger"/>
    <property type="match status" value="1"/>
</dbReference>
<evidence type="ECO:0000256" key="4">
    <source>
        <dbReference type="ARBA" id="ARBA00022833"/>
    </source>
</evidence>
<dbReference type="Gene3D" id="2.20.70.10">
    <property type="match status" value="1"/>
</dbReference>
<evidence type="ECO:0000313" key="10">
    <source>
        <dbReference type="EMBL" id="KAG6462456.1"/>
    </source>
</evidence>
<gene>
    <name evidence="10" type="ORF">O3G_MSEX013275</name>
</gene>
<dbReference type="InterPro" id="IPR001202">
    <property type="entry name" value="WW_dom"/>
</dbReference>
<keyword evidence="5" id="KW-0539">Nucleus</keyword>
<keyword evidence="11" id="KW-1185">Reference proteome</keyword>
<feature type="region of interest" description="Disordered" evidence="7">
    <location>
        <begin position="200"/>
        <end position="219"/>
    </location>
</feature>
<comment type="subcellular location">
    <subcellularLocation>
        <location evidence="1">Nucleus</location>
    </subcellularLocation>
</comment>
<dbReference type="SUPFAM" id="SSF51045">
    <property type="entry name" value="WW domain"/>
    <property type="match status" value="1"/>
</dbReference>
<reference evidence="10" key="2">
    <citation type="submission" date="2020-12" db="EMBL/GenBank/DDBJ databases">
        <authorList>
            <person name="Kanost M."/>
        </authorList>
    </citation>
    <scope>NUCLEOTIDE SEQUENCE</scope>
</reference>
<accession>A0A922CY93</accession>
<evidence type="ECO:0000256" key="1">
    <source>
        <dbReference type="ARBA" id="ARBA00004123"/>
    </source>
</evidence>
<dbReference type="InterPro" id="IPR013085">
    <property type="entry name" value="U1-CZ_Znf_C2H2"/>
</dbReference>
<proteinExistence type="predicted"/>
<dbReference type="InterPro" id="IPR036020">
    <property type="entry name" value="WW_dom_sf"/>
</dbReference>
<dbReference type="CDD" id="cd00201">
    <property type="entry name" value="WW"/>
    <property type="match status" value="1"/>
</dbReference>
<evidence type="ECO:0000256" key="3">
    <source>
        <dbReference type="ARBA" id="ARBA00022771"/>
    </source>
</evidence>
<organism evidence="10 11">
    <name type="scientific">Manduca sexta</name>
    <name type="common">Tobacco hawkmoth</name>
    <name type="synonym">Tobacco hornworm</name>
    <dbReference type="NCBI Taxonomy" id="7130"/>
    <lineage>
        <taxon>Eukaryota</taxon>
        <taxon>Metazoa</taxon>
        <taxon>Ecdysozoa</taxon>
        <taxon>Arthropoda</taxon>
        <taxon>Hexapoda</taxon>
        <taxon>Insecta</taxon>
        <taxon>Pterygota</taxon>
        <taxon>Neoptera</taxon>
        <taxon>Endopterygota</taxon>
        <taxon>Lepidoptera</taxon>
        <taxon>Glossata</taxon>
        <taxon>Ditrysia</taxon>
        <taxon>Bombycoidea</taxon>
        <taxon>Sphingidae</taxon>
        <taxon>Sphinginae</taxon>
        <taxon>Sphingini</taxon>
        <taxon>Manduca</taxon>
    </lineage>
</organism>
<evidence type="ECO:0000256" key="5">
    <source>
        <dbReference type="ARBA" id="ARBA00023242"/>
    </source>
</evidence>
<reference evidence="10" key="1">
    <citation type="journal article" date="2016" name="Insect Biochem. Mol. Biol.">
        <title>Multifaceted biological insights from a draft genome sequence of the tobacco hornworm moth, Manduca sexta.</title>
        <authorList>
            <person name="Kanost M.R."/>
            <person name="Arrese E.L."/>
            <person name="Cao X."/>
            <person name="Chen Y.R."/>
            <person name="Chellapilla S."/>
            <person name="Goldsmith M.R."/>
            <person name="Grosse-Wilde E."/>
            <person name="Heckel D.G."/>
            <person name="Herndon N."/>
            <person name="Jiang H."/>
            <person name="Papanicolaou A."/>
            <person name="Qu J."/>
            <person name="Soulages J.L."/>
            <person name="Vogel H."/>
            <person name="Walters J."/>
            <person name="Waterhouse R.M."/>
            <person name="Ahn S.J."/>
            <person name="Almeida F.C."/>
            <person name="An C."/>
            <person name="Aqrawi P."/>
            <person name="Bretschneider A."/>
            <person name="Bryant W.B."/>
            <person name="Bucks S."/>
            <person name="Chao H."/>
            <person name="Chevignon G."/>
            <person name="Christen J.M."/>
            <person name="Clarke D.F."/>
            <person name="Dittmer N.T."/>
            <person name="Ferguson L.C.F."/>
            <person name="Garavelou S."/>
            <person name="Gordon K.H.J."/>
            <person name="Gunaratna R.T."/>
            <person name="Han Y."/>
            <person name="Hauser F."/>
            <person name="He Y."/>
            <person name="Heidel-Fischer H."/>
            <person name="Hirsh A."/>
            <person name="Hu Y."/>
            <person name="Jiang H."/>
            <person name="Kalra D."/>
            <person name="Klinner C."/>
            <person name="Konig C."/>
            <person name="Kovar C."/>
            <person name="Kroll A.R."/>
            <person name="Kuwar S.S."/>
            <person name="Lee S.L."/>
            <person name="Lehman R."/>
            <person name="Li K."/>
            <person name="Li Z."/>
            <person name="Liang H."/>
            <person name="Lovelace S."/>
            <person name="Lu Z."/>
            <person name="Mansfield J.H."/>
            <person name="McCulloch K.J."/>
            <person name="Mathew T."/>
            <person name="Morton B."/>
            <person name="Muzny D.M."/>
            <person name="Neunemann D."/>
            <person name="Ongeri F."/>
            <person name="Pauchet Y."/>
            <person name="Pu L.L."/>
            <person name="Pyrousis I."/>
            <person name="Rao X.J."/>
            <person name="Redding A."/>
            <person name="Roesel C."/>
            <person name="Sanchez-Gracia A."/>
            <person name="Schaack S."/>
            <person name="Shukla A."/>
            <person name="Tetreau G."/>
            <person name="Wang Y."/>
            <person name="Xiong G.H."/>
            <person name="Traut W."/>
            <person name="Walsh T.K."/>
            <person name="Worley K.C."/>
            <person name="Wu D."/>
            <person name="Wu W."/>
            <person name="Wu Y.Q."/>
            <person name="Zhang X."/>
            <person name="Zou Z."/>
            <person name="Zucker H."/>
            <person name="Briscoe A.D."/>
            <person name="Burmester T."/>
            <person name="Clem R.J."/>
            <person name="Feyereisen R."/>
            <person name="Grimmelikhuijzen C.J.P."/>
            <person name="Hamodrakas S.J."/>
            <person name="Hansson B.S."/>
            <person name="Huguet E."/>
            <person name="Jermiin L.S."/>
            <person name="Lan Q."/>
            <person name="Lehman H.K."/>
            <person name="Lorenzen M."/>
            <person name="Merzendorfer H."/>
            <person name="Michalopoulos I."/>
            <person name="Morton D.B."/>
            <person name="Muthukrishnan S."/>
            <person name="Oakeshott J.G."/>
            <person name="Palmer W."/>
            <person name="Park Y."/>
            <person name="Passarelli A.L."/>
            <person name="Rozas J."/>
            <person name="Schwartz L.M."/>
            <person name="Smith W."/>
            <person name="Southgate A."/>
            <person name="Vilcinskas A."/>
            <person name="Vogt R."/>
            <person name="Wang P."/>
            <person name="Werren J."/>
            <person name="Yu X.Q."/>
            <person name="Zhou J.J."/>
            <person name="Brown S.J."/>
            <person name="Scherer S.E."/>
            <person name="Richards S."/>
            <person name="Blissard G.W."/>
        </authorList>
    </citation>
    <scope>NUCLEOTIDE SEQUENCE</scope>
</reference>